<feature type="domain" description="Ketoreductase" evidence="4">
    <location>
        <begin position="7"/>
        <end position="192"/>
    </location>
</feature>
<evidence type="ECO:0000259" key="4">
    <source>
        <dbReference type="SMART" id="SM00822"/>
    </source>
</evidence>
<name>A0A916W3K6_9HYPH</name>
<evidence type="ECO:0000313" key="5">
    <source>
        <dbReference type="EMBL" id="GGA63093.1"/>
    </source>
</evidence>
<dbReference type="FunFam" id="3.40.50.720:FF:000084">
    <property type="entry name" value="Short-chain dehydrogenase reductase"/>
    <property type="match status" value="1"/>
</dbReference>
<dbReference type="PANTHER" id="PTHR43669:SF3">
    <property type="entry name" value="ALCOHOL DEHYDROGENASE, PUTATIVE (AFU_ORTHOLOGUE AFUA_3G03445)-RELATED"/>
    <property type="match status" value="1"/>
</dbReference>
<dbReference type="GO" id="GO:0016491">
    <property type="term" value="F:oxidoreductase activity"/>
    <property type="evidence" value="ECO:0007669"/>
    <property type="project" value="UniProtKB-KW"/>
</dbReference>
<dbReference type="PANTHER" id="PTHR43669">
    <property type="entry name" value="5-KETO-D-GLUCONATE 5-REDUCTASE"/>
    <property type="match status" value="1"/>
</dbReference>
<evidence type="ECO:0000256" key="3">
    <source>
        <dbReference type="RuleBase" id="RU000363"/>
    </source>
</evidence>
<evidence type="ECO:0000313" key="6">
    <source>
        <dbReference type="Proteomes" id="UP000636264"/>
    </source>
</evidence>
<accession>A0A916W3K6</accession>
<dbReference type="InterPro" id="IPR057326">
    <property type="entry name" value="KR_dom"/>
</dbReference>
<dbReference type="PROSITE" id="PS00061">
    <property type="entry name" value="ADH_SHORT"/>
    <property type="match status" value="1"/>
</dbReference>
<evidence type="ECO:0000256" key="2">
    <source>
        <dbReference type="ARBA" id="ARBA00023002"/>
    </source>
</evidence>
<keyword evidence="2" id="KW-0560">Oxidoreductase</keyword>
<evidence type="ECO:0000256" key="1">
    <source>
        <dbReference type="ARBA" id="ARBA00006484"/>
    </source>
</evidence>
<keyword evidence="6" id="KW-1185">Reference proteome</keyword>
<sequence>MDSVSGKVAIVTGSSSGIGLGIARELAKAGAIVILAARRADRLAEIAEEIAAAGGRAHAIPTDVTQEEDVLALFSETERLAGTPDILVNNAGIADDKAIDELSLERWREVMDANLTSAFLCSREAFRVMKQKGGGRIINIGSLSAKVPRAHSIAYNASKFAIEGLARSLALDGRDFNVTATTLHPGSTVSSLVPGVTEHLKENVIDPAYLGRYVVLMASLPPEIAVLDTTILPVKVPFLGRG</sequence>
<dbReference type="InterPro" id="IPR002347">
    <property type="entry name" value="SDR_fam"/>
</dbReference>
<gene>
    <name evidence="5" type="ORF">GCM10011385_16110</name>
</gene>
<dbReference type="Proteomes" id="UP000636264">
    <property type="component" value="Unassembled WGS sequence"/>
</dbReference>
<reference evidence="5" key="2">
    <citation type="submission" date="2020-09" db="EMBL/GenBank/DDBJ databases">
        <authorList>
            <person name="Sun Q."/>
            <person name="Zhou Y."/>
        </authorList>
    </citation>
    <scope>NUCLEOTIDE SEQUENCE</scope>
    <source>
        <strain evidence="5">CGMCC 1.15320</strain>
    </source>
</reference>
<dbReference type="CDD" id="cd05233">
    <property type="entry name" value="SDR_c"/>
    <property type="match status" value="1"/>
</dbReference>
<comment type="similarity">
    <text evidence="1 3">Belongs to the short-chain dehydrogenases/reductases (SDR) family.</text>
</comment>
<dbReference type="InterPro" id="IPR036291">
    <property type="entry name" value="NAD(P)-bd_dom_sf"/>
</dbReference>
<reference evidence="5" key="1">
    <citation type="journal article" date="2014" name="Int. J. Syst. Evol. Microbiol.">
        <title>Complete genome sequence of Corynebacterium casei LMG S-19264T (=DSM 44701T), isolated from a smear-ripened cheese.</title>
        <authorList>
            <consortium name="US DOE Joint Genome Institute (JGI-PGF)"/>
            <person name="Walter F."/>
            <person name="Albersmeier A."/>
            <person name="Kalinowski J."/>
            <person name="Ruckert C."/>
        </authorList>
    </citation>
    <scope>NUCLEOTIDE SEQUENCE</scope>
    <source>
        <strain evidence="5">CGMCC 1.15320</strain>
    </source>
</reference>
<dbReference type="SMART" id="SM00822">
    <property type="entry name" value="PKS_KR"/>
    <property type="match status" value="1"/>
</dbReference>
<comment type="caution">
    <text evidence="5">The sequence shown here is derived from an EMBL/GenBank/DDBJ whole genome shotgun (WGS) entry which is preliminary data.</text>
</comment>
<protein>
    <submittedName>
        <fullName evidence="5">Oxidoreductase</fullName>
    </submittedName>
</protein>
<dbReference type="Pfam" id="PF00106">
    <property type="entry name" value="adh_short"/>
    <property type="match status" value="1"/>
</dbReference>
<organism evidence="5 6">
    <name type="scientific">Nitratireductor aestuarii</name>
    <dbReference type="NCBI Taxonomy" id="1735103"/>
    <lineage>
        <taxon>Bacteria</taxon>
        <taxon>Pseudomonadati</taxon>
        <taxon>Pseudomonadota</taxon>
        <taxon>Alphaproteobacteria</taxon>
        <taxon>Hyphomicrobiales</taxon>
        <taxon>Phyllobacteriaceae</taxon>
        <taxon>Nitratireductor</taxon>
    </lineage>
</organism>
<dbReference type="Gene3D" id="3.40.50.720">
    <property type="entry name" value="NAD(P)-binding Rossmann-like Domain"/>
    <property type="match status" value="1"/>
</dbReference>
<dbReference type="RefSeq" id="WP_188720513.1">
    <property type="nucleotide sequence ID" value="NZ_BMIF01000004.1"/>
</dbReference>
<dbReference type="PRINTS" id="PR00081">
    <property type="entry name" value="GDHRDH"/>
</dbReference>
<dbReference type="EMBL" id="BMIF01000004">
    <property type="protein sequence ID" value="GGA63093.1"/>
    <property type="molecule type" value="Genomic_DNA"/>
</dbReference>
<dbReference type="AlphaFoldDB" id="A0A916W3K6"/>
<dbReference type="PRINTS" id="PR00080">
    <property type="entry name" value="SDRFAMILY"/>
</dbReference>
<proteinExistence type="inferred from homology"/>
<dbReference type="SUPFAM" id="SSF51735">
    <property type="entry name" value="NAD(P)-binding Rossmann-fold domains"/>
    <property type="match status" value="1"/>
</dbReference>
<dbReference type="InterPro" id="IPR020904">
    <property type="entry name" value="Sc_DH/Rdtase_CS"/>
</dbReference>